<evidence type="ECO:0000313" key="8">
    <source>
        <dbReference type="Proteomes" id="UP000054032"/>
    </source>
</evidence>
<dbReference type="GO" id="GO:0004601">
    <property type="term" value="F:peroxidase activity"/>
    <property type="evidence" value="ECO:0007669"/>
    <property type="project" value="UniProtKB-KW"/>
</dbReference>
<dbReference type="PANTHER" id="PTHR31356:SF53">
    <property type="entry name" value="HEME PEROXIDASE"/>
    <property type="match status" value="1"/>
</dbReference>
<keyword evidence="2" id="KW-0479">Metal-binding</keyword>
<dbReference type="GeneID" id="19123138"/>
<dbReference type="InterPro" id="IPR010255">
    <property type="entry name" value="Haem_peroxidase_sf"/>
</dbReference>
<organism evidence="7 8">
    <name type="scientific">Bipolaris oryzae ATCC 44560</name>
    <dbReference type="NCBI Taxonomy" id="930090"/>
    <lineage>
        <taxon>Eukaryota</taxon>
        <taxon>Fungi</taxon>
        <taxon>Dikarya</taxon>
        <taxon>Ascomycota</taxon>
        <taxon>Pezizomycotina</taxon>
        <taxon>Dothideomycetes</taxon>
        <taxon>Pleosporomycetidae</taxon>
        <taxon>Pleosporales</taxon>
        <taxon>Pleosporineae</taxon>
        <taxon>Pleosporaceae</taxon>
        <taxon>Bipolaris</taxon>
    </lineage>
</organism>
<evidence type="ECO:0000256" key="4">
    <source>
        <dbReference type="RuleBase" id="RU004241"/>
    </source>
</evidence>
<evidence type="ECO:0000259" key="6">
    <source>
        <dbReference type="PROSITE" id="PS50873"/>
    </source>
</evidence>
<dbReference type="Proteomes" id="UP000054032">
    <property type="component" value="Unassembled WGS sequence"/>
</dbReference>
<dbReference type="GO" id="GO:0000302">
    <property type="term" value="P:response to reactive oxygen species"/>
    <property type="evidence" value="ECO:0007669"/>
    <property type="project" value="TreeGrafter"/>
</dbReference>
<evidence type="ECO:0000313" key="7">
    <source>
        <dbReference type="EMBL" id="EUC45334.1"/>
    </source>
</evidence>
<dbReference type="PRINTS" id="PR00458">
    <property type="entry name" value="PEROXIDASE"/>
</dbReference>
<name>W6ZD16_COCMI</name>
<sequence>MKSNLAIGLALIAPSSQAYVWPNQYDHIEDLLYNQFGYARDGTLGDQVKSCDFGAGQPGIQKAAEWVRTAFHDAVTHDASTKIGGLDASIQYELDRPENLGAALNNTLADLAGAYDIRSSAADLLALSLVMSVDRCANMYVPLRLGRKDATEAGIKGVPEAHTSLETTRKRFATASISEVDMITLIACGHSIGGVHSVDHPEIVSGPVSAENKASFDTTSGALDNQVVVEYLNNSTTNPLVRNANDTLNSDKRIFASDDNKTMRKLADPAYFKSQCEGAFARMLDLVPGDVTLTEPLQPTEIKPYPTKYEINKDGGVDFSVRIRVRITPVTGRDPASLTASIIPITRNGTLGEEIKGTMASFGGGTSFGYRNENFQWFEVFQSLNASDVFDSFKIRVNGEIYDNGGTGGYPVNGDVLLQTAQTCATFNSNRTVDMTFVAAISKKLLAGGATPQIRVVKKTAVQGLVIPKLNPVVIPMQRTSRETAGYVYYTATTNLNGASVTTTFDILVGDSKVEYIKTSTENTCST</sequence>
<evidence type="ECO:0000256" key="2">
    <source>
        <dbReference type="ARBA" id="ARBA00022617"/>
    </source>
</evidence>
<comment type="similarity">
    <text evidence="4">Belongs to the peroxidase family.</text>
</comment>
<dbReference type="HOGENOM" id="CLU_004824_4_0_1"/>
<dbReference type="KEGG" id="bor:COCMIDRAFT_36911"/>
<dbReference type="EC" id="1.11.1.-" evidence="5"/>
<dbReference type="PANTHER" id="PTHR31356">
    <property type="entry name" value="THYLAKOID LUMENAL 29 KDA PROTEIN, CHLOROPLASTIC-RELATED"/>
    <property type="match status" value="1"/>
</dbReference>
<keyword evidence="3 5" id="KW-0560">Oxidoreductase</keyword>
<dbReference type="Pfam" id="PF00141">
    <property type="entry name" value="peroxidase"/>
    <property type="match status" value="1"/>
</dbReference>
<dbReference type="PROSITE" id="PS50873">
    <property type="entry name" value="PEROXIDASE_4"/>
    <property type="match status" value="1"/>
</dbReference>
<dbReference type="GO" id="GO:0034599">
    <property type="term" value="P:cellular response to oxidative stress"/>
    <property type="evidence" value="ECO:0007669"/>
    <property type="project" value="InterPro"/>
</dbReference>
<dbReference type="OrthoDB" id="5985073at2759"/>
<dbReference type="STRING" id="930090.W6ZD16"/>
<reference evidence="7 8" key="1">
    <citation type="journal article" date="2013" name="PLoS Genet.">
        <title>Comparative genome structure, secondary metabolite, and effector coding capacity across Cochliobolus pathogens.</title>
        <authorList>
            <person name="Condon B.J."/>
            <person name="Leng Y."/>
            <person name="Wu D."/>
            <person name="Bushley K.E."/>
            <person name="Ohm R.A."/>
            <person name="Otillar R."/>
            <person name="Martin J."/>
            <person name="Schackwitz W."/>
            <person name="Grimwood J."/>
            <person name="MohdZainudin N."/>
            <person name="Xue C."/>
            <person name="Wang R."/>
            <person name="Manning V.A."/>
            <person name="Dhillon B."/>
            <person name="Tu Z.J."/>
            <person name="Steffenson B.J."/>
            <person name="Salamov A."/>
            <person name="Sun H."/>
            <person name="Lowry S."/>
            <person name="LaButti K."/>
            <person name="Han J."/>
            <person name="Copeland A."/>
            <person name="Lindquist E."/>
            <person name="Barry K."/>
            <person name="Schmutz J."/>
            <person name="Baker S.E."/>
            <person name="Ciuffetti L.M."/>
            <person name="Grigoriev I.V."/>
            <person name="Zhong S."/>
            <person name="Turgeon B.G."/>
        </authorList>
    </citation>
    <scope>NUCLEOTIDE SEQUENCE [LARGE SCALE GENOMIC DNA]</scope>
    <source>
        <strain evidence="7 8">ATCC 44560</strain>
    </source>
</reference>
<dbReference type="Gene3D" id="1.10.520.10">
    <property type="match status" value="1"/>
</dbReference>
<accession>W6ZD16</accession>
<dbReference type="eggNOG" id="ENOG502QTYX">
    <property type="taxonomic scope" value="Eukaryota"/>
</dbReference>
<gene>
    <name evidence="7" type="ORF">COCMIDRAFT_36911</name>
</gene>
<dbReference type="InterPro" id="IPR002016">
    <property type="entry name" value="Haem_peroxidase"/>
</dbReference>
<evidence type="ECO:0000256" key="5">
    <source>
        <dbReference type="RuleBase" id="RU363051"/>
    </source>
</evidence>
<keyword evidence="2" id="KW-0349">Heme</keyword>
<dbReference type="SUPFAM" id="SSF48113">
    <property type="entry name" value="Heme-dependent peroxidases"/>
    <property type="match status" value="1"/>
</dbReference>
<keyword evidence="2" id="KW-0408">Iron</keyword>
<dbReference type="InterPro" id="IPR044831">
    <property type="entry name" value="Ccp1-like"/>
</dbReference>
<dbReference type="FunFam" id="1.10.520.10:FF:000020">
    <property type="entry name" value="Peroxisomal ascorbate peroxidase"/>
    <property type="match status" value="1"/>
</dbReference>
<keyword evidence="1 5" id="KW-0575">Peroxidase</keyword>
<feature type="signal peptide" evidence="5">
    <location>
        <begin position="1"/>
        <end position="18"/>
    </location>
</feature>
<keyword evidence="8" id="KW-1185">Reference proteome</keyword>
<keyword evidence="5" id="KW-0732">Signal</keyword>
<dbReference type="AlphaFoldDB" id="W6ZD16"/>
<protein>
    <recommendedName>
        <fullName evidence="5">Peroxidase</fullName>
        <ecNumber evidence="5">1.11.1.-</ecNumber>
    </recommendedName>
</protein>
<dbReference type="GO" id="GO:0046872">
    <property type="term" value="F:metal ion binding"/>
    <property type="evidence" value="ECO:0007669"/>
    <property type="project" value="UniProtKB-UniRule"/>
</dbReference>
<evidence type="ECO:0000256" key="1">
    <source>
        <dbReference type="ARBA" id="ARBA00022559"/>
    </source>
</evidence>
<evidence type="ECO:0000256" key="3">
    <source>
        <dbReference type="ARBA" id="ARBA00023002"/>
    </source>
</evidence>
<dbReference type="RefSeq" id="XP_007688132.1">
    <property type="nucleotide sequence ID" value="XM_007689942.1"/>
</dbReference>
<dbReference type="Gene3D" id="1.10.420.10">
    <property type="entry name" value="Peroxidase, domain 2"/>
    <property type="match status" value="1"/>
</dbReference>
<proteinExistence type="inferred from homology"/>
<dbReference type="GO" id="GO:0020037">
    <property type="term" value="F:heme binding"/>
    <property type="evidence" value="ECO:0007669"/>
    <property type="project" value="UniProtKB-UniRule"/>
</dbReference>
<dbReference type="EMBL" id="KI963986">
    <property type="protein sequence ID" value="EUC45334.1"/>
    <property type="molecule type" value="Genomic_DNA"/>
</dbReference>
<dbReference type="GO" id="GO:0042744">
    <property type="term" value="P:hydrogen peroxide catabolic process"/>
    <property type="evidence" value="ECO:0007669"/>
    <property type="project" value="TreeGrafter"/>
</dbReference>
<feature type="domain" description="Plant heme peroxidase family profile" evidence="6">
    <location>
        <begin position="63"/>
        <end position="274"/>
    </location>
</feature>
<feature type="chain" id="PRO_5006994370" description="Peroxidase" evidence="5">
    <location>
        <begin position="19"/>
        <end position="527"/>
    </location>
</feature>